<evidence type="ECO:0000259" key="2">
    <source>
        <dbReference type="Pfam" id="PF13439"/>
    </source>
</evidence>
<dbReference type="STRING" id="1798689.A3I29_04080"/>
<dbReference type="InterPro" id="IPR028098">
    <property type="entry name" value="Glyco_trans_4-like_N"/>
</dbReference>
<dbReference type="AlphaFoldDB" id="A0A1F6N9J4"/>
<dbReference type="PANTHER" id="PTHR12526">
    <property type="entry name" value="GLYCOSYLTRANSFERASE"/>
    <property type="match status" value="1"/>
</dbReference>
<evidence type="ECO:0000259" key="1">
    <source>
        <dbReference type="Pfam" id="PF00534"/>
    </source>
</evidence>
<dbReference type="Proteomes" id="UP000178726">
    <property type="component" value="Unassembled WGS sequence"/>
</dbReference>
<feature type="domain" description="Glycosyltransferase subfamily 4-like N-terminal" evidence="2">
    <location>
        <begin position="73"/>
        <end position="187"/>
    </location>
</feature>
<protein>
    <recommendedName>
        <fullName evidence="5">Glycosyl transferase family 1 domain-containing protein</fullName>
    </recommendedName>
</protein>
<dbReference type="PANTHER" id="PTHR12526:SF584">
    <property type="entry name" value="GLYCOSYLTRANSFERASE"/>
    <property type="match status" value="1"/>
</dbReference>
<evidence type="ECO:0008006" key="5">
    <source>
        <dbReference type="Google" id="ProtNLM"/>
    </source>
</evidence>
<feature type="domain" description="Glycosyl transferase family 1" evidence="1">
    <location>
        <begin position="203"/>
        <end position="364"/>
    </location>
</feature>
<dbReference type="InterPro" id="IPR001296">
    <property type="entry name" value="Glyco_trans_1"/>
</dbReference>
<dbReference type="SUPFAM" id="SSF53756">
    <property type="entry name" value="UDP-Glycosyltransferase/glycogen phosphorylase"/>
    <property type="match status" value="1"/>
</dbReference>
<name>A0A1F6N9J4_9BACT</name>
<reference evidence="3 4" key="1">
    <citation type="journal article" date="2016" name="Nat. Commun.">
        <title>Thousands of microbial genomes shed light on interconnected biogeochemical processes in an aquifer system.</title>
        <authorList>
            <person name="Anantharaman K."/>
            <person name="Brown C.T."/>
            <person name="Hug L.A."/>
            <person name="Sharon I."/>
            <person name="Castelle C.J."/>
            <person name="Probst A.J."/>
            <person name="Thomas B.C."/>
            <person name="Singh A."/>
            <person name="Wilkins M.J."/>
            <person name="Karaoz U."/>
            <person name="Brodie E.L."/>
            <person name="Williams K.H."/>
            <person name="Hubbard S.S."/>
            <person name="Banfield J.F."/>
        </authorList>
    </citation>
    <scope>NUCLEOTIDE SEQUENCE [LARGE SCALE GENOMIC DNA]</scope>
</reference>
<accession>A0A1F6N9J4</accession>
<dbReference type="EMBL" id="MFQK01000039">
    <property type="protein sequence ID" value="OGH80592.1"/>
    <property type="molecule type" value="Genomic_DNA"/>
</dbReference>
<dbReference type="CDD" id="cd03801">
    <property type="entry name" value="GT4_PimA-like"/>
    <property type="match status" value="1"/>
</dbReference>
<proteinExistence type="predicted"/>
<dbReference type="Pfam" id="PF00534">
    <property type="entry name" value="Glycos_transf_1"/>
    <property type="match status" value="1"/>
</dbReference>
<dbReference type="Pfam" id="PF13439">
    <property type="entry name" value="Glyco_transf_4"/>
    <property type="match status" value="1"/>
</dbReference>
<sequence length="390" mass="44549">MQPINIAIVRGDSLKKQETQVFEQFDKEKFNITACCGLKNIPSLEGVSLPVKRLRSSADTFVGKNFYKYLFGRYNMLFGLENELRAYDIAHTVELYNYYTLQAVRAKRLNTKLKVVTTVVDNTFGRFEYNYWPRFRMPPAYWREKINGIMQESIRGIDAFLAISSYSAELIRDLGAPQNKITIIPEGFVLPPVKKADGLIKKYGLEGASFYLSISRQVWEKGVYDVLYSWKMYQHSSPKAAQQILVMVGDGPEYANIDRLIKEFNLKANVKHIKTIPYEDLQQLYPHARALLLGSTPTRTWQEQYGYVLAEAIMHGCPVISTISGAIPEVIENAGILVPPANPVAIKDALLTIENAEKYQKLKEHCQQVKEKFSGDLYKERLIKAYFSVV</sequence>
<evidence type="ECO:0000313" key="3">
    <source>
        <dbReference type="EMBL" id="OGH80592.1"/>
    </source>
</evidence>
<dbReference type="GO" id="GO:0016757">
    <property type="term" value="F:glycosyltransferase activity"/>
    <property type="evidence" value="ECO:0007669"/>
    <property type="project" value="InterPro"/>
</dbReference>
<evidence type="ECO:0000313" key="4">
    <source>
        <dbReference type="Proteomes" id="UP000178726"/>
    </source>
</evidence>
<comment type="caution">
    <text evidence="3">The sequence shown here is derived from an EMBL/GenBank/DDBJ whole genome shotgun (WGS) entry which is preliminary data.</text>
</comment>
<dbReference type="Gene3D" id="3.40.50.2000">
    <property type="entry name" value="Glycogen Phosphorylase B"/>
    <property type="match status" value="2"/>
</dbReference>
<organism evidence="3 4">
    <name type="scientific">Candidatus Magasanikbacteria bacterium RIFCSPLOWO2_02_FULL_44_11</name>
    <dbReference type="NCBI Taxonomy" id="1798689"/>
    <lineage>
        <taxon>Bacteria</taxon>
        <taxon>Candidatus Magasanikiibacteriota</taxon>
    </lineage>
</organism>
<gene>
    <name evidence="3" type="ORF">A3I29_04080</name>
</gene>